<dbReference type="HOGENOM" id="CLU_047281_0_0_1"/>
<dbReference type="Gene3D" id="3.30.70.270">
    <property type="match status" value="1"/>
</dbReference>
<dbReference type="AlphaFoldDB" id="A0A0D0AGK2"/>
<evidence type="ECO:0000313" key="2">
    <source>
        <dbReference type="Proteomes" id="UP000054485"/>
    </source>
</evidence>
<dbReference type="OrthoDB" id="2676856at2759"/>
<dbReference type="SUPFAM" id="SSF56672">
    <property type="entry name" value="DNA/RNA polymerases"/>
    <property type="match status" value="1"/>
</dbReference>
<protein>
    <submittedName>
        <fullName evidence="1">Uncharacterized protein</fullName>
    </submittedName>
</protein>
<name>A0A0D0AGK2_9AGAM</name>
<reference evidence="2" key="2">
    <citation type="submission" date="2015-01" db="EMBL/GenBank/DDBJ databases">
        <title>Evolutionary Origins and Diversification of the Mycorrhizal Mutualists.</title>
        <authorList>
            <consortium name="DOE Joint Genome Institute"/>
            <consortium name="Mycorrhizal Genomics Consortium"/>
            <person name="Kohler A."/>
            <person name="Kuo A."/>
            <person name="Nagy L.G."/>
            <person name="Floudas D."/>
            <person name="Copeland A."/>
            <person name="Barry K.W."/>
            <person name="Cichocki N."/>
            <person name="Veneault-Fourrey C."/>
            <person name="LaButti K."/>
            <person name="Lindquist E.A."/>
            <person name="Lipzen A."/>
            <person name="Lundell T."/>
            <person name="Morin E."/>
            <person name="Murat C."/>
            <person name="Riley R."/>
            <person name="Ohm R."/>
            <person name="Sun H."/>
            <person name="Tunlid A."/>
            <person name="Henrissat B."/>
            <person name="Grigoriev I.V."/>
            <person name="Hibbett D.S."/>
            <person name="Martin F."/>
        </authorList>
    </citation>
    <scope>NUCLEOTIDE SEQUENCE [LARGE SCALE GENOMIC DNA]</scope>
    <source>
        <strain evidence="2">UH-Slu-Lm8-n1</strain>
    </source>
</reference>
<dbReference type="PANTHER" id="PTHR15503:SF30">
    <property type="entry name" value="RETROTRANSPOSON GAG-LIKE PROTEIN 6"/>
    <property type="match status" value="1"/>
</dbReference>
<proteinExistence type="predicted"/>
<dbReference type="PANTHER" id="PTHR15503">
    <property type="entry name" value="LDOC1 RELATED"/>
    <property type="match status" value="1"/>
</dbReference>
<evidence type="ECO:0000313" key="1">
    <source>
        <dbReference type="EMBL" id="KIK33352.1"/>
    </source>
</evidence>
<dbReference type="Pfam" id="PF13650">
    <property type="entry name" value="Asp_protease_2"/>
    <property type="match status" value="1"/>
</dbReference>
<reference evidence="1 2" key="1">
    <citation type="submission" date="2014-04" db="EMBL/GenBank/DDBJ databases">
        <authorList>
            <consortium name="DOE Joint Genome Institute"/>
            <person name="Kuo A."/>
            <person name="Ruytinx J."/>
            <person name="Rineau F."/>
            <person name="Colpaert J."/>
            <person name="Kohler A."/>
            <person name="Nagy L.G."/>
            <person name="Floudas D."/>
            <person name="Copeland A."/>
            <person name="Barry K.W."/>
            <person name="Cichocki N."/>
            <person name="Veneault-Fourrey C."/>
            <person name="LaButti K."/>
            <person name="Lindquist E.A."/>
            <person name="Lipzen A."/>
            <person name="Lundell T."/>
            <person name="Morin E."/>
            <person name="Murat C."/>
            <person name="Sun H."/>
            <person name="Tunlid A."/>
            <person name="Henrissat B."/>
            <person name="Grigoriev I.V."/>
            <person name="Hibbett D.S."/>
            <person name="Martin F."/>
            <person name="Nordberg H.P."/>
            <person name="Cantor M.N."/>
            <person name="Hua S.X."/>
        </authorList>
    </citation>
    <scope>NUCLEOTIDE SEQUENCE [LARGE SCALE GENOMIC DNA]</scope>
    <source>
        <strain evidence="1 2">UH-Slu-Lm8-n1</strain>
    </source>
</reference>
<dbReference type="Gene3D" id="3.10.10.10">
    <property type="entry name" value="HIV Type 1 Reverse Transcriptase, subunit A, domain 1"/>
    <property type="match status" value="1"/>
</dbReference>
<dbReference type="Gene3D" id="2.40.70.10">
    <property type="entry name" value="Acid Proteases"/>
    <property type="match status" value="1"/>
</dbReference>
<dbReference type="InterPro" id="IPR032567">
    <property type="entry name" value="RTL1-rel"/>
</dbReference>
<dbReference type="InterPro" id="IPR043502">
    <property type="entry name" value="DNA/RNA_pol_sf"/>
</dbReference>
<sequence length="298" mass="33610">MFTSQGTSLFVVELNGQQIPAGTYPALQRGSAVTKDLKRLIPKPVVVLVHVNGHPARALIDSGSLSDFMSVTLAEQLKVPRQELTKPIVVQLAYQTIKEERYFDVINLQSYDLVLGTPFLYQHKVMIGLNPPRVVVGSATPLPMKGREVTTLESRAVEIQEEDLEKVRDHLKDLAHPLCAKASETRLPPLRAINHTIPLIDEGKIYPWRPSRCPEPLRPQWAEKRRSYLASGRWQVTSAGNTVPMLFIRKPGSDRLRTVVDLRERNKNTRKLTSPLPDMEGILRRYRTPYTGEGKTVP</sequence>
<keyword evidence="2" id="KW-1185">Reference proteome</keyword>
<dbReference type="InterPro" id="IPR021109">
    <property type="entry name" value="Peptidase_aspartic_dom_sf"/>
</dbReference>
<dbReference type="EMBL" id="KN835962">
    <property type="protein sequence ID" value="KIK33352.1"/>
    <property type="molecule type" value="Genomic_DNA"/>
</dbReference>
<accession>A0A0D0AGK2</accession>
<dbReference type="InParanoid" id="A0A0D0AGK2"/>
<dbReference type="STRING" id="930992.A0A0D0AGK2"/>
<dbReference type="CDD" id="cd00303">
    <property type="entry name" value="retropepsin_like"/>
    <property type="match status" value="1"/>
</dbReference>
<dbReference type="Proteomes" id="UP000054485">
    <property type="component" value="Unassembled WGS sequence"/>
</dbReference>
<organism evidence="1 2">
    <name type="scientific">Suillus luteus UH-Slu-Lm8-n1</name>
    <dbReference type="NCBI Taxonomy" id="930992"/>
    <lineage>
        <taxon>Eukaryota</taxon>
        <taxon>Fungi</taxon>
        <taxon>Dikarya</taxon>
        <taxon>Basidiomycota</taxon>
        <taxon>Agaricomycotina</taxon>
        <taxon>Agaricomycetes</taxon>
        <taxon>Agaricomycetidae</taxon>
        <taxon>Boletales</taxon>
        <taxon>Suillineae</taxon>
        <taxon>Suillaceae</taxon>
        <taxon>Suillus</taxon>
    </lineage>
</organism>
<dbReference type="InterPro" id="IPR043128">
    <property type="entry name" value="Rev_trsase/Diguanyl_cyclase"/>
</dbReference>
<gene>
    <name evidence="1" type="ORF">CY34DRAFT_27054</name>
</gene>
<dbReference type="SUPFAM" id="SSF50630">
    <property type="entry name" value="Acid proteases"/>
    <property type="match status" value="1"/>
</dbReference>